<name>A0A239BAE1_9RHOB</name>
<proteinExistence type="predicted"/>
<accession>A0A239BAE1</accession>
<dbReference type="Proteomes" id="UP000198440">
    <property type="component" value="Unassembled WGS sequence"/>
</dbReference>
<sequence>MRLALLTSLVILASQAPAETVGRFGVHAVLPGGYTLDPPPDNDDGRVFTYDDGAEIVLWGSWPMAPMDRERADTRGYYLSDGAQITYDAAGAGWFVLSGFEDEIIFYLRVEEGHTCGGETALAHLELRYPVTRRAHYDPQVAGIAGSLGFGPC</sequence>
<gene>
    <name evidence="2" type="ORF">SAMN04488078_1002142</name>
</gene>
<dbReference type="RefSeq" id="WP_141135784.1">
    <property type="nucleotide sequence ID" value="NZ_FZON01000002.1"/>
</dbReference>
<protein>
    <submittedName>
        <fullName evidence="2">Uncharacterized protein</fullName>
    </submittedName>
</protein>
<evidence type="ECO:0000313" key="2">
    <source>
        <dbReference type="EMBL" id="SNS04114.1"/>
    </source>
</evidence>
<evidence type="ECO:0000313" key="3">
    <source>
        <dbReference type="Proteomes" id="UP000198440"/>
    </source>
</evidence>
<feature type="signal peptide" evidence="1">
    <location>
        <begin position="1"/>
        <end position="18"/>
    </location>
</feature>
<keyword evidence="1" id="KW-0732">Signal</keyword>
<organism evidence="2 3">
    <name type="scientific">Antarctobacter heliothermus</name>
    <dbReference type="NCBI Taxonomy" id="74033"/>
    <lineage>
        <taxon>Bacteria</taxon>
        <taxon>Pseudomonadati</taxon>
        <taxon>Pseudomonadota</taxon>
        <taxon>Alphaproteobacteria</taxon>
        <taxon>Rhodobacterales</taxon>
        <taxon>Roseobacteraceae</taxon>
        <taxon>Antarctobacter</taxon>
    </lineage>
</organism>
<feature type="chain" id="PRO_5012218450" evidence="1">
    <location>
        <begin position="19"/>
        <end position="153"/>
    </location>
</feature>
<dbReference type="AlphaFoldDB" id="A0A239BAE1"/>
<dbReference type="EMBL" id="FZON01000002">
    <property type="protein sequence ID" value="SNS04114.1"/>
    <property type="molecule type" value="Genomic_DNA"/>
</dbReference>
<reference evidence="2 3" key="1">
    <citation type="submission" date="2017-06" db="EMBL/GenBank/DDBJ databases">
        <authorList>
            <person name="Kim H.J."/>
            <person name="Triplett B.A."/>
        </authorList>
    </citation>
    <scope>NUCLEOTIDE SEQUENCE [LARGE SCALE GENOMIC DNA]</scope>
    <source>
        <strain evidence="2 3">DSM 11445</strain>
    </source>
</reference>
<dbReference type="OrthoDB" id="996425at2"/>
<evidence type="ECO:0000256" key="1">
    <source>
        <dbReference type="SAM" id="SignalP"/>
    </source>
</evidence>